<dbReference type="AlphaFoldDB" id="A0AA40KT65"/>
<accession>A0AA40KT65</accession>
<organism evidence="2 3">
    <name type="scientific">Melipona bicolor</name>
    <dbReference type="NCBI Taxonomy" id="60889"/>
    <lineage>
        <taxon>Eukaryota</taxon>
        <taxon>Metazoa</taxon>
        <taxon>Ecdysozoa</taxon>
        <taxon>Arthropoda</taxon>
        <taxon>Hexapoda</taxon>
        <taxon>Insecta</taxon>
        <taxon>Pterygota</taxon>
        <taxon>Neoptera</taxon>
        <taxon>Endopterygota</taxon>
        <taxon>Hymenoptera</taxon>
        <taxon>Apocrita</taxon>
        <taxon>Aculeata</taxon>
        <taxon>Apoidea</taxon>
        <taxon>Anthophila</taxon>
        <taxon>Apidae</taxon>
        <taxon>Melipona</taxon>
    </lineage>
</organism>
<name>A0AA40KT65_9HYME</name>
<dbReference type="Proteomes" id="UP001177670">
    <property type="component" value="Unassembled WGS sequence"/>
</dbReference>
<evidence type="ECO:0000256" key="1">
    <source>
        <dbReference type="SAM" id="MobiDB-lite"/>
    </source>
</evidence>
<keyword evidence="3" id="KW-1185">Reference proteome</keyword>
<feature type="compositionally biased region" description="Low complexity" evidence="1">
    <location>
        <begin position="60"/>
        <end position="73"/>
    </location>
</feature>
<feature type="compositionally biased region" description="Low complexity" evidence="1">
    <location>
        <begin position="25"/>
        <end position="36"/>
    </location>
</feature>
<feature type="region of interest" description="Disordered" evidence="1">
    <location>
        <begin position="21"/>
        <end position="101"/>
    </location>
</feature>
<reference evidence="2" key="1">
    <citation type="submission" date="2021-10" db="EMBL/GenBank/DDBJ databases">
        <title>Melipona bicolor Genome sequencing and assembly.</title>
        <authorList>
            <person name="Araujo N.S."/>
            <person name="Arias M.C."/>
        </authorList>
    </citation>
    <scope>NUCLEOTIDE SEQUENCE</scope>
    <source>
        <strain evidence="2">USP_2M_L1-L4_2017</strain>
        <tissue evidence="2">Whole body</tissue>
    </source>
</reference>
<proteinExistence type="predicted"/>
<dbReference type="EMBL" id="JAHYIQ010000005">
    <property type="protein sequence ID" value="KAK1131711.1"/>
    <property type="molecule type" value="Genomic_DNA"/>
</dbReference>
<protein>
    <submittedName>
        <fullName evidence="2">Uncharacterized protein</fullName>
    </submittedName>
</protein>
<sequence length="194" mass="20713">MKNASRNFGNVSHAFRTHCAVSRESSNSNSLFGLSSSRKRISCERTPSAAELAPVPVPRSSQSNGDGSSSPTSEYKVAGSGEAEQRSKGREVEEQTTKTQLPSKVGRVNVGKTKARLRRVLSGEESNKGEACRPGRTVVVGPFSGTEFVASLRVTLAQQLADSVAARLNLGNGLFARLGYFPGHFITWNTAAAR</sequence>
<feature type="compositionally biased region" description="Basic and acidic residues" evidence="1">
    <location>
        <begin position="83"/>
        <end position="96"/>
    </location>
</feature>
<comment type="caution">
    <text evidence="2">The sequence shown here is derived from an EMBL/GenBank/DDBJ whole genome shotgun (WGS) entry which is preliminary data.</text>
</comment>
<gene>
    <name evidence="2" type="ORF">K0M31_015871</name>
</gene>
<evidence type="ECO:0000313" key="2">
    <source>
        <dbReference type="EMBL" id="KAK1131711.1"/>
    </source>
</evidence>
<evidence type="ECO:0000313" key="3">
    <source>
        <dbReference type="Proteomes" id="UP001177670"/>
    </source>
</evidence>